<dbReference type="GO" id="GO:0006086">
    <property type="term" value="P:pyruvate decarboxylation to acetyl-CoA"/>
    <property type="evidence" value="ECO:0007669"/>
    <property type="project" value="InterPro"/>
</dbReference>
<sequence>MASAASTVRLTARIAGRHASKITSRRGFNTTSYRGAAQNYTMPALSPTMTEGNIASWRVKEGDTFSAGDVLLEIETDKATMDVEAQDDGMVMKIISGDGAKGISVGTRIAVMAEPGDDLSNLEIPAEENKASSRPLDASESAPKKPTVESSGSPGSKNSDAAAQAKADSPQNKGTSAEKPETPRLQHQLSAAVEAILHQNGLSASDASNITGTGPKGRILKGDVLAHLGKINKETPAKLQAHVSKLAHLDLSNIQLNKSPARAPKVEAGKVKSQPAEPVQPVDVEVAIPISLSAVIATQKRVNDTLGIFLPLSTFIARATELANEGLPVNKSAKPTSDDLFNAVLGLDKISTYTRGHFYPHVAGISLPASVGRRKQSQKPDIIDLLTSKKANSRPKSVAQAPLGVSPSANLFSVVAANGEEKRAEEFLARIKLVLEKEPGRLVL</sequence>
<dbReference type="RefSeq" id="XP_033464706.1">
    <property type="nucleotide sequence ID" value="XM_033606200.1"/>
</dbReference>
<evidence type="ECO:0000259" key="5">
    <source>
        <dbReference type="PROSITE" id="PS50968"/>
    </source>
</evidence>
<dbReference type="PROSITE" id="PS00189">
    <property type="entry name" value="LIPOYL"/>
    <property type="match status" value="1"/>
</dbReference>
<keyword evidence="7" id="KW-1185">Reference proteome</keyword>
<dbReference type="SUPFAM" id="SSF47005">
    <property type="entry name" value="Peripheral subunit-binding domain of 2-oxo acid dehydrogenase complex"/>
    <property type="match status" value="1"/>
</dbReference>
<evidence type="ECO:0000256" key="2">
    <source>
        <dbReference type="ARBA" id="ARBA00022823"/>
    </source>
</evidence>
<evidence type="ECO:0000313" key="7">
    <source>
        <dbReference type="Proteomes" id="UP000504637"/>
    </source>
</evidence>
<dbReference type="PROSITE" id="PS51826">
    <property type="entry name" value="PSBD"/>
    <property type="match status" value="1"/>
</dbReference>
<feature type="domain" description="Lipoyl-binding" evidence="5">
    <location>
        <begin position="37"/>
        <end position="113"/>
    </location>
</feature>
<dbReference type="InterPro" id="IPR036625">
    <property type="entry name" value="E3-bd_dom_sf"/>
</dbReference>
<dbReference type="InterPro" id="IPR011053">
    <property type="entry name" value="Single_hybrid_motif"/>
</dbReference>
<dbReference type="InterPro" id="IPR003016">
    <property type="entry name" value="2-oxoA_DH_lipoyl-BS"/>
</dbReference>
<dbReference type="Gene3D" id="4.10.320.10">
    <property type="entry name" value="E3-binding domain"/>
    <property type="match status" value="1"/>
</dbReference>
<dbReference type="SUPFAM" id="SSF51230">
    <property type="entry name" value="Single hybrid motif"/>
    <property type="match status" value="1"/>
</dbReference>
<dbReference type="GeneID" id="54364000"/>
<evidence type="ECO:0000313" key="8">
    <source>
        <dbReference type="RefSeq" id="XP_033464706.1"/>
    </source>
</evidence>
<dbReference type="GO" id="GO:0004742">
    <property type="term" value="F:dihydrolipoyllysine-residue acetyltransferase activity"/>
    <property type="evidence" value="ECO:0007669"/>
    <property type="project" value="TreeGrafter"/>
</dbReference>
<accession>A0A6J3MIC6</accession>
<dbReference type="PROSITE" id="PS50968">
    <property type="entry name" value="BIOTINYL_LIPOYL"/>
    <property type="match status" value="1"/>
</dbReference>
<dbReference type="CDD" id="cd06849">
    <property type="entry name" value="lipoyl_domain"/>
    <property type="match status" value="1"/>
</dbReference>
<reference evidence="8" key="3">
    <citation type="submission" date="2025-08" db="UniProtKB">
        <authorList>
            <consortium name="RefSeq"/>
        </authorList>
    </citation>
    <scope>IDENTIFICATION</scope>
    <source>
        <strain evidence="8">CBS 342.82</strain>
    </source>
</reference>
<dbReference type="Gene3D" id="2.40.50.100">
    <property type="match status" value="1"/>
</dbReference>
<dbReference type="OrthoDB" id="202158at2759"/>
<dbReference type="Pfam" id="PF00364">
    <property type="entry name" value="Biotin_lipoyl"/>
    <property type="match status" value="1"/>
</dbReference>
<feature type="region of interest" description="Disordered" evidence="4">
    <location>
        <begin position="127"/>
        <end position="185"/>
    </location>
</feature>
<dbReference type="FunFam" id="2.40.50.100:FF:000010">
    <property type="entry name" value="Acetyltransferase component of pyruvate dehydrogenase complex"/>
    <property type="match status" value="1"/>
</dbReference>
<dbReference type="InterPro" id="IPR045257">
    <property type="entry name" value="E2/Pdx1"/>
</dbReference>
<dbReference type="InterPro" id="IPR004167">
    <property type="entry name" value="PSBD"/>
</dbReference>
<keyword evidence="2" id="KW-0450">Lipoyl</keyword>
<evidence type="ECO:0000256" key="1">
    <source>
        <dbReference type="ARBA" id="ARBA00007317"/>
    </source>
</evidence>
<evidence type="ECO:0000256" key="4">
    <source>
        <dbReference type="SAM" id="MobiDB-lite"/>
    </source>
</evidence>
<comment type="similarity">
    <text evidence="1">Belongs to the 2-oxoacid dehydrogenase family.</text>
</comment>
<dbReference type="InterPro" id="IPR000089">
    <property type="entry name" value="Biotin_lipoyl"/>
</dbReference>
<reference evidence="8" key="2">
    <citation type="submission" date="2020-04" db="EMBL/GenBank/DDBJ databases">
        <authorList>
            <consortium name="NCBI Genome Project"/>
        </authorList>
    </citation>
    <scope>NUCLEOTIDE SEQUENCE</scope>
    <source>
        <strain evidence="8">CBS 342.82</strain>
    </source>
</reference>
<dbReference type="PANTHER" id="PTHR23151">
    <property type="entry name" value="DIHYDROLIPOAMIDE ACETYL/SUCCINYL-TRANSFERASE-RELATED"/>
    <property type="match status" value="1"/>
</dbReference>
<dbReference type="Pfam" id="PF02817">
    <property type="entry name" value="E3_binding"/>
    <property type="match status" value="1"/>
</dbReference>
<dbReference type="AlphaFoldDB" id="A0A6J3MIC6"/>
<protein>
    <submittedName>
        <fullName evidence="8">Uncharacterized protein</fullName>
    </submittedName>
</protein>
<gene>
    <name evidence="8" type="ORF">K489DRAFT_386172</name>
</gene>
<evidence type="ECO:0000256" key="3">
    <source>
        <dbReference type="ARBA" id="ARBA00022946"/>
    </source>
</evidence>
<proteinExistence type="inferred from homology"/>
<name>A0A6J3MIC6_9PEZI</name>
<feature type="domain" description="Peripheral subunit-binding (PSBD)" evidence="6">
    <location>
        <begin position="188"/>
        <end position="228"/>
    </location>
</feature>
<dbReference type="GO" id="GO:0045254">
    <property type="term" value="C:pyruvate dehydrogenase complex"/>
    <property type="evidence" value="ECO:0007669"/>
    <property type="project" value="InterPro"/>
</dbReference>
<dbReference type="PANTHER" id="PTHR23151:SF82">
    <property type="entry name" value="PYRUVATE DEHYDROGENASE COMPLEX PROTEIN X COMPONENT, MITOCHONDRIAL"/>
    <property type="match status" value="1"/>
</dbReference>
<feature type="compositionally biased region" description="Polar residues" evidence="4">
    <location>
        <begin position="148"/>
        <end position="161"/>
    </location>
</feature>
<organism evidence="8">
    <name type="scientific">Dissoconium aciculare CBS 342.82</name>
    <dbReference type="NCBI Taxonomy" id="1314786"/>
    <lineage>
        <taxon>Eukaryota</taxon>
        <taxon>Fungi</taxon>
        <taxon>Dikarya</taxon>
        <taxon>Ascomycota</taxon>
        <taxon>Pezizomycotina</taxon>
        <taxon>Dothideomycetes</taxon>
        <taxon>Dothideomycetidae</taxon>
        <taxon>Mycosphaerellales</taxon>
        <taxon>Dissoconiaceae</taxon>
        <taxon>Dissoconium</taxon>
    </lineage>
</organism>
<reference evidence="8" key="1">
    <citation type="submission" date="2020-01" db="EMBL/GenBank/DDBJ databases">
        <authorList>
            <consortium name="DOE Joint Genome Institute"/>
            <person name="Haridas S."/>
            <person name="Albert R."/>
            <person name="Binder M."/>
            <person name="Bloem J."/>
            <person name="Labutti K."/>
            <person name="Salamov A."/>
            <person name="Andreopoulos B."/>
            <person name="Baker S.E."/>
            <person name="Barry K."/>
            <person name="Bills G."/>
            <person name="Bluhm B.H."/>
            <person name="Cannon C."/>
            <person name="Castanera R."/>
            <person name="Culley D.E."/>
            <person name="Daum C."/>
            <person name="Ezra D."/>
            <person name="Gonzalez J.B."/>
            <person name="Henrissat B."/>
            <person name="Kuo A."/>
            <person name="Liang C."/>
            <person name="Lipzen A."/>
            <person name="Lutzoni F."/>
            <person name="Magnuson J."/>
            <person name="Mondo S."/>
            <person name="Nolan M."/>
            <person name="Ohm R."/>
            <person name="Pangilinan J."/>
            <person name="Park H.-J."/>
            <person name="Ramirez L."/>
            <person name="Alfaro M."/>
            <person name="Sun H."/>
            <person name="Tritt A."/>
            <person name="Yoshinaga Y."/>
            <person name="Zwiers L.-H."/>
            <person name="Turgeon B.G."/>
            <person name="Goodwin S.B."/>
            <person name="Spatafora J.W."/>
            <person name="Crous P.W."/>
            <person name="Grigoriev I.V."/>
        </authorList>
    </citation>
    <scope>NUCLEOTIDE SEQUENCE</scope>
    <source>
        <strain evidence="8">CBS 342.82</strain>
    </source>
</reference>
<dbReference type="Proteomes" id="UP000504637">
    <property type="component" value="Unplaced"/>
</dbReference>
<keyword evidence="3" id="KW-0809">Transit peptide</keyword>
<evidence type="ECO:0000259" key="6">
    <source>
        <dbReference type="PROSITE" id="PS51826"/>
    </source>
</evidence>